<reference evidence="2" key="2">
    <citation type="submission" date="2024-01" db="EMBL/GenBank/DDBJ databases">
        <title>Roseobacter fucihabitans sp. nov., isolated from the brown alga Fucus spiralis.</title>
        <authorList>
            <person name="Hahnke S."/>
            <person name="Berger M."/>
            <person name="Schlingloff A."/>
            <person name="Athale I."/>
            <person name="Neumann-Schaal M."/>
            <person name="Adenaya A."/>
            <person name="Poehlein A."/>
            <person name="Daniel R."/>
            <person name="Pertersen J."/>
            <person name="Brinkhoff T."/>
        </authorList>
    </citation>
    <scope>NUCLEOTIDE SEQUENCE [LARGE SCALE GENOMIC DNA]</scope>
    <source>
        <strain evidence="2">B14</strain>
    </source>
</reference>
<dbReference type="Pfam" id="PF14907">
    <property type="entry name" value="NTP_transf_5"/>
    <property type="match status" value="1"/>
</dbReference>
<dbReference type="RefSeq" id="WP_187428522.1">
    <property type="nucleotide sequence ID" value="NZ_CP143423.1"/>
</dbReference>
<name>A0ABZ2BZF0_9RHOB</name>
<organism evidence="1 2">
    <name type="scientific">Roseobacter fucihabitans</name>
    <dbReference type="NCBI Taxonomy" id="1537242"/>
    <lineage>
        <taxon>Bacteria</taxon>
        <taxon>Pseudomonadati</taxon>
        <taxon>Pseudomonadota</taxon>
        <taxon>Alphaproteobacteria</taxon>
        <taxon>Rhodobacterales</taxon>
        <taxon>Roseobacteraceae</taxon>
        <taxon>Roseobacter</taxon>
    </lineage>
</organism>
<protein>
    <recommendedName>
        <fullName evidence="3">Nucleotidyltransferase family protein</fullName>
    </recommendedName>
</protein>
<gene>
    <name evidence="1" type="ORF">ROLI_044490</name>
</gene>
<reference evidence="1 2" key="1">
    <citation type="submission" date="2015-07" db="EMBL/GenBank/DDBJ databases">
        <authorList>
            <person name="Voget S."/>
            <person name="Dogs M."/>
            <person name="Brinkhoff T.H."/>
            <person name="Daniel R."/>
        </authorList>
    </citation>
    <scope>NUCLEOTIDE SEQUENCE [LARGE SCALE GENOMIC DNA]</scope>
    <source>
        <strain evidence="1 2">B14</strain>
    </source>
</reference>
<proteinExistence type="predicted"/>
<keyword evidence="2" id="KW-1185">Reference proteome</keyword>
<evidence type="ECO:0000313" key="1">
    <source>
        <dbReference type="EMBL" id="WVX51348.1"/>
    </source>
</evidence>
<dbReference type="EMBL" id="CP143423">
    <property type="protein sequence ID" value="WVX51348.1"/>
    <property type="molecule type" value="Genomic_DNA"/>
</dbReference>
<dbReference type="Proteomes" id="UP001318682">
    <property type="component" value="Chromosome"/>
</dbReference>
<evidence type="ECO:0008006" key="3">
    <source>
        <dbReference type="Google" id="ProtNLM"/>
    </source>
</evidence>
<dbReference type="InterPro" id="IPR039498">
    <property type="entry name" value="NTP_transf_5"/>
</dbReference>
<sequence length="399" mass="45648">MEPSLNTAEMRLHVAFAKTRLTDAEKRAADGFARQITQWDRFIETASRNFSLPNIRMHLAQMDPDCVPGDVLSQVNDFANASAMRNMLLISAQRRFKENCIDPLGEIAVFFKGISLVSQYYPDLGLRPCRDIDVLVRPASLRPIVLRAIEQGYKFVVPGQADHPLVDPSEIDAALHYRNDASLLTPEGMAIDLQVKLDKYSGIFAKEDVFAQAVPVMLGGKEFLTMPPVFLFNYICHHHARHVWSRLHWLSDLDAMITSPGFDVDAAVAMAERLNQRGTVEASLEMQRLMSPTASWEEAPDTWRGLKFLELSLRNLSGDLDLEKKIGFSMKGGEFMFDWQASPRLIRRARWQHWRKVMQPTIRQYTRYPLPGGLRWLYVFPRFAHLIARTRDRASKETD</sequence>
<accession>A0ABZ2BZF0</accession>
<evidence type="ECO:0000313" key="2">
    <source>
        <dbReference type="Proteomes" id="UP001318682"/>
    </source>
</evidence>